<name>A0ACC0AFT1_CATRO</name>
<proteinExistence type="predicted"/>
<evidence type="ECO:0000313" key="1">
    <source>
        <dbReference type="EMBL" id="KAI5658351.1"/>
    </source>
</evidence>
<evidence type="ECO:0000313" key="2">
    <source>
        <dbReference type="Proteomes" id="UP001060085"/>
    </source>
</evidence>
<dbReference type="Proteomes" id="UP001060085">
    <property type="component" value="Linkage Group LG06"/>
</dbReference>
<comment type="caution">
    <text evidence="1">The sequence shown here is derived from an EMBL/GenBank/DDBJ whole genome shotgun (WGS) entry which is preliminary data.</text>
</comment>
<dbReference type="EMBL" id="CM044706">
    <property type="protein sequence ID" value="KAI5658351.1"/>
    <property type="molecule type" value="Genomic_DNA"/>
</dbReference>
<accession>A0ACC0AFT1</accession>
<keyword evidence="2" id="KW-1185">Reference proteome</keyword>
<sequence length="249" mass="28505">MSLSSSGCPNFWTTSTFFFLSILFSLLLHCRNTWAFSPLKDLPSCCCSGLASVVSLPSFDCLTDTFLLRRERKRAEGERERERERERDYFLACVRPSELRDCRLDFCYCLQCCWLQLLCVLPNVEVVAAITTVRRCSMLLNDCYSSVRCSLVVGWIFFSRLQVKFLVGSTGERKKISDKKEEKSFIFVQQWYQSQKRLQLSGDLVGDGCRSSRVQHSRFTESVDLAQGSLLLLSLAFSVAQPVLFVDLL</sequence>
<organism evidence="1 2">
    <name type="scientific">Catharanthus roseus</name>
    <name type="common">Madagascar periwinkle</name>
    <name type="synonym">Vinca rosea</name>
    <dbReference type="NCBI Taxonomy" id="4058"/>
    <lineage>
        <taxon>Eukaryota</taxon>
        <taxon>Viridiplantae</taxon>
        <taxon>Streptophyta</taxon>
        <taxon>Embryophyta</taxon>
        <taxon>Tracheophyta</taxon>
        <taxon>Spermatophyta</taxon>
        <taxon>Magnoliopsida</taxon>
        <taxon>eudicotyledons</taxon>
        <taxon>Gunneridae</taxon>
        <taxon>Pentapetalae</taxon>
        <taxon>asterids</taxon>
        <taxon>lamiids</taxon>
        <taxon>Gentianales</taxon>
        <taxon>Apocynaceae</taxon>
        <taxon>Rauvolfioideae</taxon>
        <taxon>Vinceae</taxon>
        <taxon>Catharanthinae</taxon>
        <taxon>Catharanthus</taxon>
    </lineage>
</organism>
<protein>
    <submittedName>
        <fullName evidence="1">Uncharacterized protein</fullName>
    </submittedName>
</protein>
<gene>
    <name evidence="1" type="ORF">M9H77_27144</name>
</gene>
<reference evidence="2" key="1">
    <citation type="journal article" date="2023" name="Nat. Plants">
        <title>Single-cell RNA sequencing provides a high-resolution roadmap for understanding the multicellular compartmentation of specialized metabolism.</title>
        <authorList>
            <person name="Sun S."/>
            <person name="Shen X."/>
            <person name="Li Y."/>
            <person name="Li Y."/>
            <person name="Wang S."/>
            <person name="Li R."/>
            <person name="Zhang H."/>
            <person name="Shen G."/>
            <person name="Guo B."/>
            <person name="Wei J."/>
            <person name="Xu J."/>
            <person name="St-Pierre B."/>
            <person name="Chen S."/>
            <person name="Sun C."/>
        </authorList>
    </citation>
    <scope>NUCLEOTIDE SEQUENCE [LARGE SCALE GENOMIC DNA]</scope>
</reference>